<dbReference type="CDD" id="cd17990">
    <property type="entry name" value="DEXHc_HrpB"/>
    <property type="match status" value="1"/>
</dbReference>
<keyword evidence="9" id="KW-1185">Reference proteome</keyword>
<dbReference type="NCBIfam" id="TIGR01970">
    <property type="entry name" value="DEAH_box_HrpB"/>
    <property type="match status" value="1"/>
</dbReference>
<dbReference type="InterPro" id="IPR007502">
    <property type="entry name" value="Helicase-assoc_dom"/>
</dbReference>
<dbReference type="SMART" id="SM00487">
    <property type="entry name" value="DEXDc"/>
    <property type="match status" value="1"/>
</dbReference>
<gene>
    <name evidence="8" type="primary">hrpB</name>
    <name evidence="8" type="ORF">WJT86_01580</name>
</gene>
<proteinExistence type="predicted"/>
<protein>
    <submittedName>
        <fullName evidence="8">ATP-dependent helicase HrpB</fullName>
        <ecNumber evidence="8">3.6.4.13</ecNumber>
    </submittedName>
</protein>
<dbReference type="Pfam" id="PF04408">
    <property type="entry name" value="WHD_HA2"/>
    <property type="match status" value="1"/>
</dbReference>
<dbReference type="Gene3D" id="3.40.50.300">
    <property type="entry name" value="P-loop containing nucleotide triphosphate hydrolases"/>
    <property type="match status" value="2"/>
</dbReference>
<evidence type="ECO:0000259" key="6">
    <source>
        <dbReference type="PROSITE" id="PS51192"/>
    </source>
</evidence>
<name>A0ABV0BJP3_9HYPH</name>
<evidence type="ECO:0000259" key="7">
    <source>
        <dbReference type="PROSITE" id="PS51194"/>
    </source>
</evidence>
<dbReference type="SUPFAM" id="SSF52540">
    <property type="entry name" value="P-loop containing nucleoside triphosphate hydrolases"/>
    <property type="match status" value="1"/>
</dbReference>
<reference evidence="8 9" key="1">
    <citation type="submission" date="2024-04" db="EMBL/GenBank/DDBJ databases">
        <title>A novel species isolated from cricket.</title>
        <authorList>
            <person name="Wang H.-C."/>
        </authorList>
    </citation>
    <scope>NUCLEOTIDE SEQUENCE [LARGE SCALE GENOMIC DNA]</scope>
    <source>
        <strain evidence="8 9">WL0021</strain>
    </source>
</reference>
<dbReference type="Pfam" id="PF00270">
    <property type="entry name" value="DEAD"/>
    <property type="match status" value="1"/>
</dbReference>
<dbReference type="PANTHER" id="PTHR43519">
    <property type="entry name" value="ATP-DEPENDENT RNA HELICASE HRPB"/>
    <property type="match status" value="1"/>
</dbReference>
<evidence type="ECO:0000313" key="9">
    <source>
        <dbReference type="Proteomes" id="UP001418637"/>
    </source>
</evidence>
<keyword evidence="4" id="KW-0067">ATP-binding</keyword>
<evidence type="ECO:0000256" key="3">
    <source>
        <dbReference type="ARBA" id="ARBA00022806"/>
    </source>
</evidence>
<dbReference type="InterPro" id="IPR010225">
    <property type="entry name" value="HrpB"/>
</dbReference>
<dbReference type="InterPro" id="IPR049614">
    <property type="entry name" value="HrpB_DEXH"/>
</dbReference>
<sequence length="827" mass="90672">MRTFKQPLPVDAILEDISRHFATETRLVVVAPPGAGKTTRIPLWLLDEPWMDGKKLIILEPRRLAARSAAEQMARTLGESVGETVGLRVRMSSKVSTKTRIEVVTEGVFSRMILDDPELNGIAAILFDEFHERSLDADLGLAFAIDCQSGLRDDLRLLVMSATLDGARVSKLLDDAAIIHSEGRSYPVDTRYIGRTPQSRIEDDINMAIRKALREESGSVLVFLPGQGEIRRVETLLKEWVDTDTIDVAPLYGTLDRKMQDLAVSPSTAGRRKIVLATSIAETSLTIEGIRVVIDSGLARIPVYEPDIGLTRLETVRVSKAAADQRRGRAGRLEAGVCYRLWEEAATGAMEAFARPEILAADLSSLLLDCLTWGVTDPNTLPFLDAPPTPALNEARALLQDIAAIDDNGRLTALGSSIQKLPLSPRLAAMVLQASAAGRGQEGANLAALLVERGIGGDNADLDDRYERFLRDRSQRAEETRRLAENWSRAANKYTKDTPSRLPEGDGLGVLVALAYPDRIAKVRGATGEYIMSNGRGAMLDAHDRLAKAPFLAIAEISGKATKARIIAAAPITLEEIIALHPELGTEREEVYFDKSARAVRARASKRYGVVVLNDRPLSVPNSDETAHILAQGILSIGLKALPWSKALLQWRERVMFLRNAAPDEWPDISDRALGESMDSWLVPYLAGKTAISDIQTDELTNAIHGLLPWNMQKKLEQEAPTHFEAPTGSSIPIDYSSEGGPSIAIRVQELFGQKIHPSLAGGKIPLTLHLLSPAHRPIQITRDLPGFWQGSWAEVKTDMRGRYPKHPWPDDPAVAEPTRRAKPRGT</sequence>
<feature type="domain" description="Helicase C-terminal" evidence="7">
    <location>
        <begin position="204"/>
        <end position="374"/>
    </location>
</feature>
<dbReference type="InterPro" id="IPR014001">
    <property type="entry name" value="Helicase_ATP-bd"/>
</dbReference>
<dbReference type="Gene3D" id="1.20.120.1080">
    <property type="match status" value="1"/>
</dbReference>
<evidence type="ECO:0000256" key="2">
    <source>
        <dbReference type="ARBA" id="ARBA00022801"/>
    </source>
</evidence>
<dbReference type="RefSeq" id="WP_346335738.1">
    <property type="nucleotide sequence ID" value="NZ_JBBYXI010000001.1"/>
</dbReference>
<dbReference type="InterPro" id="IPR011545">
    <property type="entry name" value="DEAD/DEAH_box_helicase_dom"/>
</dbReference>
<dbReference type="GO" id="GO:0003724">
    <property type="term" value="F:RNA helicase activity"/>
    <property type="evidence" value="ECO:0007669"/>
    <property type="project" value="UniProtKB-EC"/>
</dbReference>
<dbReference type="PROSITE" id="PS51192">
    <property type="entry name" value="HELICASE_ATP_BIND_1"/>
    <property type="match status" value="1"/>
</dbReference>
<dbReference type="PANTHER" id="PTHR43519:SF1">
    <property type="entry name" value="ATP-DEPENDENT RNA HELICASE HRPB"/>
    <property type="match status" value="1"/>
</dbReference>
<dbReference type="EMBL" id="JBBYXI010000001">
    <property type="protein sequence ID" value="MEN3929750.1"/>
    <property type="molecule type" value="Genomic_DNA"/>
</dbReference>
<dbReference type="InterPro" id="IPR027417">
    <property type="entry name" value="P-loop_NTPase"/>
</dbReference>
<evidence type="ECO:0000256" key="4">
    <source>
        <dbReference type="ARBA" id="ARBA00022840"/>
    </source>
</evidence>
<dbReference type="SMART" id="SM00847">
    <property type="entry name" value="HA2"/>
    <property type="match status" value="1"/>
</dbReference>
<organism evidence="8 9">
    <name type="scientific">Hohaiivirga grylli</name>
    <dbReference type="NCBI Taxonomy" id="3133970"/>
    <lineage>
        <taxon>Bacteria</taxon>
        <taxon>Pseudomonadati</taxon>
        <taxon>Pseudomonadota</taxon>
        <taxon>Alphaproteobacteria</taxon>
        <taxon>Hyphomicrobiales</taxon>
        <taxon>Methylobacteriaceae</taxon>
        <taxon>Hohaiivirga</taxon>
    </lineage>
</organism>
<dbReference type="EC" id="3.6.4.13" evidence="8"/>
<dbReference type="CDD" id="cd18791">
    <property type="entry name" value="SF2_C_RHA"/>
    <property type="match status" value="1"/>
</dbReference>
<keyword evidence="1" id="KW-0547">Nucleotide-binding</keyword>
<dbReference type="GO" id="GO:0016787">
    <property type="term" value="F:hydrolase activity"/>
    <property type="evidence" value="ECO:0007669"/>
    <property type="project" value="UniProtKB-KW"/>
</dbReference>
<dbReference type="InterPro" id="IPR013689">
    <property type="entry name" value="RNA_helicase_ATP-dep_HrpB_C"/>
</dbReference>
<evidence type="ECO:0000256" key="5">
    <source>
        <dbReference type="SAM" id="MobiDB-lite"/>
    </source>
</evidence>
<evidence type="ECO:0000313" key="8">
    <source>
        <dbReference type="EMBL" id="MEN3929750.1"/>
    </source>
</evidence>
<keyword evidence="3 8" id="KW-0347">Helicase</keyword>
<dbReference type="PROSITE" id="PS51194">
    <property type="entry name" value="HELICASE_CTER"/>
    <property type="match status" value="1"/>
</dbReference>
<keyword evidence="2 8" id="KW-0378">Hydrolase</keyword>
<feature type="region of interest" description="Disordered" evidence="5">
    <location>
        <begin position="804"/>
        <end position="827"/>
    </location>
</feature>
<comment type="caution">
    <text evidence="8">The sequence shown here is derived from an EMBL/GenBank/DDBJ whole genome shotgun (WGS) entry which is preliminary data.</text>
</comment>
<dbReference type="SMART" id="SM00490">
    <property type="entry name" value="HELICc"/>
    <property type="match status" value="1"/>
</dbReference>
<feature type="domain" description="Helicase ATP-binding" evidence="6">
    <location>
        <begin position="18"/>
        <end position="182"/>
    </location>
</feature>
<evidence type="ECO:0000256" key="1">
    <source>
        <dbReference type="ARBA" id="ARBA00022741"/>
    </source>
</evidence>
<dbReference type="InterPro" id="IPR048333">
    <property type="entry name" value="HA2_WH"/>
</dbReference>
<dbReference type="Pfam" id="PF00271">
    <property type="entry name" value="Helicase_C"/>
    <property type="match status" value="1"/>
</dbReference>
<dbReference type="Pfam" id="PF08482">
    <property type="entry name" value="HrpB_C"/>
    <property type="match status" value="1"/>
</dbReference>
<accession>A0ABV0BJP3</accession>
<dbReference type="InterPro" id="IPR001650">
    <property type="entry name" value="Helicase_C-like"/>
</dbReference>
<dbReference type="PIRSF" id="PIRSF005496">
    <property type="entry name" value="ATP_hel_hrpB"/>
    <property type="match status" value="1"/>
</dbReference>
<dbReference type="Proteomes" id="UP001418637">
    <property type="component" value="Unassembled WGS sequence"/>
</dbReference>